<name>A0AA38JCA1_9AGAR</name>
<keyword evidence="3" id="KW-1185">Reference proteome</keyword>
<comment type="caution">
    <text evidence="2">The sequence shown here is derived from an EMBL/GenBank/DDBJ whole genome shotgun (WGS) entry which is preliminary data.</text>
</comment>
<reference evidence="2" key="1">
    <citation type="submission" date="2022-08" db="EMBL/GenBank/DDBJ databases">
        <authorList>
            <consortium name="DOE Joint Genome Institute"/>
            <person name="Min B."/>
            <person name="Sierra-Patev S."/>
            <person name="Naranjo-Ortiz M."/>
            <person name="Looney B."/>
            <person name="Konkel Z."/>
            <person name="Slot J.C."/>
            <person name="Sakamoto Y."/>
            <person name="Steenwyk J.L."/>
            <person name="Rokas A."/>
            <person name="Carro J."/>
            <person name="Camarero S."/>
            <person name="Ferreira P."/>
            <person name="Molpeceres G."/>
            <person name="Ruiz-duenas F.J."/>
            <person name="Serrano A."/>
            <person name="Henrissat B."/>
            <person name="Drula E."/>
            <person name="Hughes K.W."/>
            <person name="Mata J.L."/>
            <person name="Ishikawa N.K."/>
            <person name="Vargas-Isla R."/>
            <person name="Ushijima S."/>
            <person name="Smith C.A."/>
            <person name="Ahrendt S."/>
            <person name="Andreopoulos W."/>
            <person name="He G."/>
            <person name="LaButti K."/>
            <person name="Lipzen A."/>
            <person name="Ng V."/>
            <person name="Riley R."/>
            <person name="Sandor L."/>
            <person name="Barry K."/>
            <person name="Martinez A.T."/>
            <person name="Xiao Y."/>
            <person name="Gibbons J.G."/>
            <person name="Terashima K."/>
            <person name="Hibbett D.S."/>
            <person name="Grigoriev I.V."/>
        </authorList>
    </citation>
    <scope>NUCLEOTIDE SEQUENCE</scope>
    <source>
        <strain evidence="2">ET3784</strain>
    </source>
</reference>
<dbReference type="AlphaFoldDB" id="A0AA38JCA1"/>
<evidence type="ECO:0000313" key="2">
    <source>
        <dbReference type="EMBL" id="KAJ3719545.1"/>
    </source>
</evidence>
<feature type="region of interest" description="Disordered" evidence="1">
    <location>
        <begin position="332"/>
        <end position="354"/>
    </location>
</feature>
<dbReference type="EMBL" id="JANVFO010000065">
    <property type="protein sequence ID" value="KAJ3719545.1"/>
    <property type="molecule type" value="Genomic_DNA"/>
</dbReference>
<evidence type="ECO:0000256" key="1">
    <source>
        <dbReference type="SAM" id="MobiDB-lite"/>
    </source>
</evidence>
<gene>
    <name evidence="2" type="ORF">DFJ43DRAFT_1042679</name>
</gene>
<dbReference type="Proteomes" id="UP001176059">
    <property type="component" value="Unassembled WGS sequence"/>
</dbReference>
<protein>
    <submittedName>
        <fullName evidence="2">Uncharacterized protein</fullName>
    </submittedName>
</protein>
<organism evidence="2 3">
    <name type="scientific">Lentinula guzmanii</name>
    <dbReference type="NCBI Taxonomy" id="2804957"/>
    <lineage>
        <taxon>Eukaryota</taxon>
        <taxon>Fungi</taxon>
        <taxon>Dikarya</taxon>
        <taxon>Basidiomycota</taxon>
        <taxon>Agaricomycotina</taxon>
        <taxon>Agaricomycetes</taxon>
        <taxon>Agaricomycetidae</taxon>
        <taxon>Agaricales</taxon>
        <taxon>Marasmiineae</taxon>
        <taxon>Omphalotaceae</taxon>
        <taxon>Lentinula</taxon>
    </lineage>
</organism>
<evidence type="ECO:0000313" key="3">
    <source>
        <dbReference type="Proteomes" id="UP001176059"/>
    </source>
</evidence>
<proteinExistence type="predicted"/>
<sequence>MTGQGLENLRLKENAKIAPKNCILQPTGLPRMRFLKILKDLCSHSYNASFFDQIVTLTRELSSSGSNARVRLAEVTVTGDWRNKKLVLKLSFPDKLDCLNRLRPRESEKKFKNDYGMHAMRGSIQEESKSLTSLKTAEGCSQVFYVVITGSGNIHEFFITASAKEISWWHFPVHGQRTTFHFLEGSASLPPRYGILILACLSAGPSEKLYDPPVTDYFYDKWHHQSSEGQNKLSSTVIVNGLRQPSLLAFLCGCRPFDDLSDLGLGSLGSTRTQSGKQPEDMVIGGIRTHRHSIVTRIRLDTLGGNHSYEEVIWTVHVFENEDLKTRGHEWQERSYRHPQEGQEEQQRGLELRG</sequence>
<reference evidence="2" key="2">
    <citation type="journal article" date="2023" name="Proc. Natl. Acad. Sci. U.S.A.">
        <title>A global phylogenomic analysis of the shiitake genus Lentinula.</title>
        <authorList>
            <person name="Sierra-Patev S."/>
            <person name="Min B."/>
            <person name="Naranjo-Ortiz M."/>
            <person name="Looney B."/>
            <person name="Konkel Z."/>
            <person name="Slot J.C."/>
            <person name="Sakamoto Y."/>
            <person name="Steenwyk J.L."/>
            <person name="Rokas A."/>
            <person name="Carro J."/>
            <person name="Camarero S."/>
            <person name="Ferreira P."/>
            <person name="Molpeceres G."/>
            <person name="Ruiz-Duenas F.J."/>
            <person name="Serrano A."/>
            <person name="Henrissat B."/>
            <person name="Drula E."/>
            <person name="Hughes K.W."/>
            <person name="Mata J.L."/>
            <person name="Ishikawa N.K."/>
            <person name="Vargas-Isla R."/>
            <person name="Ushijima S."/>
            <person name="Smith C.A."/>
            <person name="Donoghue J."/>
            <person name="Ahrendt S."/>
            <person name="Andreopoulos W."/>
            <person name="He G."/>
            <person name="LaButti K."/>
            <person name="Lipzen A."/>
            <person name="Ng V."/>
            <person name="Riley R."/>
            <person name="Sandor L."/>
            <person name="Barry K."/>
            <person name="Martinez A.T."/>
            <person name="Xiao Y."/>
            <person name="Gibbons J.G."/>
            <person name="Terashima K."/>
            <person name="Grigoriev I.V."/>
            <person name="Hibbett D."/>
        </authorList>
    </citation>
    <scope>NUCLEOTIDE SEQUENCE</scope>
    <source>
        <strain evidence="2">ET3784</strain>
    </source>
</reference>
<accession>A0AA38JCA1</accession>